<feature type="region of interest" description="Disordered" evidence="3">
    <location>
        <begin position="178"/>
        <end position="251"/>
    </location>
</feature>
<feature type="compositionally biased region" description="Acidic residues" evidence="3">
    <location>
        <begin position="194"/>
        <end position="203"/>
    </location>
</feature>
<dbReference type="InterPro" id="IPR015947">
    <property type="entry name" value="PUA-like_sf"/>
</dbReference>
<dbReference type="OrthoDB" id="41445at2759"/>
<protein>
    <submittedName>
        <fullName evidence="5">EVE domain-domain-containing protein</fullName>
    </submittedName>
</protein>
<dbReference type="PANTHER" id="PTHR14087">
    <property type="entry name" value="THYMOCYTE NUCLEAR PROTEIN 1"/>
    <property type="match status" value="1"/>
</dbReference>
<dbReference type="CDD" id="cd21133">
    <property type="entry name" value="EVE"/>
    <property type="match status" value="1"/>
</dbReference>
<sequence>MPWLMKAEPDSRVVKGKDVKFSVDDFEAMGTSPWDGVRNHEAKNIMKSKMKVGDKVLFYHSNTKVPGIFALAEVAREGYPDRTSHPYYDPKTSQSSPTWYMIDVRFLSRLQYPPTLALIRYLASSTSLPDEVQYIGQKGFQALKGMALVNRGRLSVQPVEQVAYDAIEMLGTKGGWDTLVSKGKGNGKRKSEAVEDGQDDEELVQSKKQKPATQPKKATERKNIKKEDSEKPPVKDLAHTDTAKRRSKRLK</sequence>
<dbReference type="FunFam" id="3.10.590.10:FF:000006">
    <property type="entry name" value="Chromosome 7, whole genome shotgun sequence"/>
    <property type="match status" value="1"/>
</dbReference>
<dbReference type="PANTHER" id="PTHR14087:SF7">
    <property type="entry name" value="THYMOCYTE NUCLEAR PROTEIN 1"/>
    <property type="match status" value="1"/>
</dbReference>
<dbReference type="InterPro" id="IPR052181">
    <property type="entry name" value="5hmC_binding"/>
</dbReference>
<keyword evidence="2" id="KW-0539">Nucleus</keyword>
<dbReference type="InParanoid" id="A0A1Y2AZN5"/>
<dbReference type="AlphaFoldDB" id="A0A1Y2AZN5"/>
<comment type="subcellular location">
    <subcellularLocation>
        <location evidence="1">Nucleus</location>
    </subcellularLocation>
</comment>
<organism evidence="5 6">
    <name type="scientific">Naematelia encephala</name>
    <dbReference type="NCBI Taxonomy" id="71784"/>
    <lineage>
        <taxon>Eukaryota</taxon>
        <taxon>Fungi</taxon>
        <taxon>Dikarya</taxon>
        <taxon>Basidiomycota</taxon>
        <taxon>Agaricomycotina</taxon>
        <taxon>Tremellomycetes</taxon>
        <taxon>Tremellales</taxon>
        <taxon>Naemateliaceae</taxon>
        <taxon>Naematelia</taxon>
    </lineage>
</organism>
<dbReference type="SUPFAM" id="SSF88697">
    <property type="entry name" value="PUA domain-like"/>
    <property type="match status" value="1"/>
</dbReference>
<dbReference type="InterPro" id="IPR047197">
    <property type="entry name" value="THYN1-like_EVE"/>
</dbReference>
<name>A0A1Y2AZN5_9TREE</name>
<dbReference type="Proteomes" id="UP000193986">
    <property type="component" value="Unassembled WGS sequence"/>
</dbReference>
<feature type="domain" description="EVE" evidence="4">
    <location>
        <begin position="3"/>
        <end position="168"/>
    </location>
</feature>
<dbReference type="FunCoup" id="A0A1Y2AZN5">
    <property type="interactions" value="232"/>
</dbReference>
<reference evidence="5 6" key="1">
    <citation type="submission" date="2016-07" db="EMBL/GenBank/DDBJ databases">
        <title>Pervasive Adenine N6-methylation of Active Genes in Fungi.</title>
        <authorList>
            <consortium name="DOE Joint Genome Institute"/>
            <person name="Mondo S.J."/>
            <person name="Dannebaum R.O."/>
            <person name="Kuo R.C."/>
            <person name="Labutti K."/>
            <person name="Haridas S."/>
            <person name="Kuo A."/>
            <person name="Salamov A."/>
            <person name="Ahrendt S.R."/>
            <person name="Lipzen A."/>
            <person name="Sullivan W."/>
            <person name="Andreopoulos W.B."/>
            <person name="Clum A."/>
            <person name="Lindquist E."/>
            <person name="Daum C."/>
            <person name="Ramamoorthy G.K."/>
            <person name="Gryganskyi A."/>
            <person name="Culley D."/>
            <person name="Magnuson J.K."/>
            <person name="James T.Y."/>
            <person name="O'Malley M.A."/>
            <person name="Stajich J.E."/>
            <person name="Spatafora J.W."/>
            <person name="Visel A."/>
            <person name="Grigoriev I.V."/>
        </authorList>
    </citation>
    <scope>NUCLEOTIDE SEQUENCE [LARGE SCALE GENOMIC DNA]</scope>
    <source>
        <strain evidence="5 6">68-887.2</strain>
    </source>
</reference>
<keyword evidence="6" id="KW-1185">Reference proteome</keyword>
<evidence type="ECO:0000313" key="5">
    <source>
        <dbReference type="EMBL" id="ORY28039.1"/>
    </source>
</evidence>
<dbReference type="STRING" id="71784.A0A1Y2AZN5"/>
<dbReference type="GO" id="GO:0005634">
    <property type="term" value="C:nucleus"/>
    <property type="evidence" value="ECO:0007669"/>
    <property type="project" value="UniProtKB-SubCell"/>
</dbReference>
<dbReference type="Gene3D" id="3.10.590.10">
    <property type="entry name" value="ph1033 like domains"/>
    <property type="match status" value="1"/>
</dbReference>
<evidence type="ECO:0000256" key="1">
    <source>
        <dbReference type="ARBA" id="ARBA00004123"/>
    </source>
</evidence>
<comment type="caution">
    <text evidence="5">The sequence shown here is derived from an EMBL/GenBank/DDBJ whole genome shotgun (WGS) entry which is preliminary data.</text>
</comment>
<dbReference type="EMBL" id="MCFC01000034">
    <property type="protein sequence ID" value="ORY28039.1"/>
    <property type="molecule type" value="Genomic_DNA"/>
</dbReference>
<evidence type="ECO:0000256" key="3">
    <source>
        <dbReference type="SAM" id="MobiDB-lite"/>
    </source>
</evidence>
<accession>A0A1Y2AZN5</accession>
<feature type="compositionally biased region" description="Basic and acidic residues" evidence="3">
    <location>
        <begin position="217"/>
        <end position="244"/>
    </location>
</feature>
<evidence type="ECO:0000259" key="4">
    <source>
        <dbReference type="Pfam" id="PF01878"/>
    </source>
</evidence>
<evidence type="ECO:0000256" key="2">
    <source>
        <dbReference type="ARBA" id="ARBA00023242"/>
    </source>
</evidence>
<dbReference type="Pfam" id="PF01878">
    <property type="entry name" value="EVE"/>
    <property type="match status" value="1"/>
</dbReference>
<evidence type="ECO:0000313" key="6">
    <source>
        <dbReference type="Proteomes" id="UP000193986"/>
    </source>
</evidence>
<proteinExistence type="predicted"/>
<dbReference type="InterPro" id="IPR002740">
    <property type="entry name" value="EVE_domain"/>
</dbReference>
<gene>
    <name evidence="5" type="ORF">BCR39DRAFT_565538</name>
</gene>